<dbReference type="AlphaFoldDB" id="A0A290Q274"/>
<name>A0A290Q274_9BACT</name>
<dbReference type="GO" id="GO:0019316">
    <property type="term" value="P:D-allose catabolic process"/>
    <property type="evidence" value="ECO:0007669"/>
    <property type="project" value="TreeGrafter"/>
</dbReference>
<keyword evidence="5" id="KW-1185">Reference proteome</keyword>
<feature type="binding site" evidence="3">
    <location>
        <position position="139"/>
    </location>
    <ligand>
        <name>D-ribulose 5-phosphate</name>
        <dbReference type="ChEBI" id="CHEBI:58121"/>
    </ligand>
</feature>
<reference evidence="4 5" key="1">
    <citation type="submission" date="2017-09" db="EMBL/GenBank/DDBJ databases">
        <title>Complete genome sequence of Verrucomicrobial strain HZ-65, isolated from freshwater.</title>
        <authorList>
            <person name="Choi A."/>
        </authorList>
    </citation>
    <scope>NUCLEOTIDE SEQUENCE [LARGE SCALE GENOMIC DNA]</scope>
    <source>
        <strain evidence="4 5">HZ-65</strain>
    </source>
</reference>
<dbReference type="Gene3D" id="3.40.1400.10">
    <property type="entry name" value="Sugar-phosphate isomerase, RpiB/LacA/LacB"/>
    <property type="match status" value="1"/>
</dbReference>
<dbReference type="RefSeq" id="WP_096054390.1">
    <property type="nucleotide sequence ID" value="NZ_CP023344.1"/>
</dbReference>
<dbReference type="InterPro" id="IPR003500">
    <property type="entry name" value="RpiB_LacA_LacB"/>
</dbReference>
<evidence type="ECO:0000313" key="5">
    <source>
        <dbReference type="Proteomes" id="UP000217265"/>
    </source>
</evidence>
<dbReference type="OrthoDB" id="1778624at2"/>
<dbReference type="NCBIfam" id="TIGR00689">
    <property type="entry name" value="rpiB_lacA_lacB"/>
    <property type="match status" value="1"/>
</dbReference>
<evidence type="ECO:0000256" key="1">
    <source>
        <dbReference type="ARBA" id="ARBA00008754"/>
    </source>
</evidence>
<dbReference type="PANTHER" id="PTHR30345:SF0">
    <property type="entry name" value="DNA DAMAGE-REPAIR_TOLERATION PROTEIN DRT102"/>
    <property type="match status" value="1"/>
</dbReference>
<feature type="binding site" evidence="3">
    <location>
        <position position="102"/>
    </location>
    <ligand>
        <name>D-ribulose 5-phosphate</name>
        <dbReference type="ChEBI" id="CHEBI:58121"/>
    </ligand>
</feature>
<dbReference type="InterPro" id="IPR004785">
    <property type="entry name" value="RpiB"/>
</dbReference>
<dbReference type="KEGG" id="vbh:CMV30_01545"/>
<keyword evidence="2 4" id="KW-0413">Isomerase</keyword>
<feature type="binding site" evidence="3">
    <location>
        <begin position="11"/>
        <end position="12"/>
    </location>
    <ligand>
        <name>D-ribulose 5-phosphate</name>
        <dbReference type="ChEBI" id="CHEBI:58121"/>
    </ligand>
</feature>
<evidence type="ECO:0000256" key="2">
    <source>
        <dbReference type="ARBA" id="ARBA00023235"/>
    </source>
</evidence>
<gene>
    <name evidence="4" type="primary">rpiB</name>
    <name evidence="4" type="ORF">CMV30_01545</name>
</gene>
<dbReference type="InterPro" id="IPR036569">
    <property type="entry name" value="RpiB_LacA_LacB_sf"/>
</dbReference>
<organism evidence="4 5">
    <name type="scientific">Nibricoccus aquaticus</name>
    <dbReference type="NCBI Taxonomy" id="2576891"/>
    <lineage>
        <taxon>Bacteria</taxon>
        <taxon>Pseudomonadati</taxon>
        <taxon>Verrucomicrobiota</taxon>
        <taxon>Opitutia</taxon>
        <taxon>Opitutales</taxon>
        <taxon>Opitutaceae</taxon>
        <taxon>Nibricoccus</taxon>
    </lineage>
</organism>
<comment type="similarity">
    <text evidence="1">Belongs to the LacAB/RpiB family.</text>
</comment>
<evidence type="ECO:0000313" key="4">
    <source>
        <dbReference type="EMBL" id="ATC62755.1"/>
    </source>
</evidence>
<dbReference type="GO" id="GO:0004751">
    <property type="term" value="F:ribose-5-phosphate isomerase activity"/>
    <property type="evidence" value="ECO:0007669"/>
    <property type="project" value="TreeGrafter"/>
</dbReference>
<feature type="binding site" evidence="3">
    <location>
        <position position="135"/>
    </location>
    <ligand>
        <name>D-ribulose 5-phosphate</name>
        <dbReference type="ChEBI" id="CHEBI:58121"/>
    </ligand>
</feature>
<dbReference type="PANTHER" id="PTHR30345">
    <property type="entry name" value="RIBOSE-5-PHOSPHATE ISOMERASE B"/>
    <property type="match status" value="1"/>
</dbReference>
<evidence type="ECO:0000256" key="3">
    <source>
        <dbReference type="PIRSR" id="PIRSR005384-2"/>
    </source>
</evidence>
<proteinExistence type="inferred from homology"/>
<dbReference type="EMBL" id="CP023344">
    <property type="protein sequence ID" value="ATC62755.1"/>
    <property type="molecule type" value="Genomic_DNA"/>
</dbReference>
<accession>A0A290Q274</accession>
<dbReference type="NCBIfam" id="NF004051">
    <property type="entry name" value="PRK05571.1"/>
    <property type="match status" value="1"/>
</dbReference>
<dbReference type="NCBIfam" id="TIGR01120">
    <property type="entry name" value="rpiB"/>
    <property type="match status" value="1"/>
</dbReference>
<dbReference type="PIRSF" id="PIRSF005384">
    <property type="entry name" value="RpiB_LacA_B"/>
    <property type="match status" value="1"/>
</dbReference>
<feature type="binding site" evidence="3">
    <location>
        <begin position="69"/>
        <end position="73"/>
    </location>
    <ligand>
        <name>D-ribulose 5-phosphate</name>
        <dbReference type="ChEBI" id="CHEBI:58121"/>
    </ligand>
</feature>
<feature type="binding site" evidence="3">
    <location>
        <position position="112"/>
    </location>
    <ligand>
        <name>D-ribulose 5-phosphate</name>
        <dbReference type="ChEBI" id="CHEBI:58121"/>
    </ligand>
</feature>
<protein>
    <submittedName>
        <fullName evidence="4">Ribose 5-phosphate isomerase B</fullName>
    </submittedName>
</protein>
<sequence>MKTFKIAIGSDHAGFKYKEAIKAMLLAEGHTVRDFGTYSAESCDYPDFIRPTAEAVARGEFERGIVLGGSGNGEAIVANKVKGVRCGLCWTEQVAIWNRSHNDGNVLSLGERTVTEPEALKIVKVWLATEFEGGRHIARIKKIE</sequence>
<dbReference type="GO" id="GO:0009052">
    <property type="term" value="P:pentose-phosphate shunt, non-oxidative branch"/>
    <property type="evidence" value="ECO:0007669"/>
    <property type="project" value="TreeGrafter"/>
</dbReference>
<dbReference type="Proteomes" id="UP000217265">
    <property type="component" value="Chromosome"/>
</dbReference>
<dbReference type="SUPFAM" id="SSF89623">
    <property type="entry name" value="Ribose/Galactose isomerase RpiB/AlsB"/>
    <property type="match status" value="1"/>
</dbReference>
<dbReference type="Pfam" id="PF02502">
    <property type="entry name" value="LacAB_rpiB"/>
    <property type="match status" value="1"/>
</dbReference>